<organism evidence="6 7">
    <name type="scientific">Elaeis guineensis var. tenera</name>
    <name type="common">Oil palm</name>
    <dbReference type="NCBI Taxonomy" id="51953"/>
    <lineage>
        <taxon>Eukaryota</taxon>
        <taxon>Viridiplantae</taxon>
        <taxon>Streptophyta</taxon>
        <taxon>Embryophyta</taxon>
        <taxon>Tracheophyta</taxon>
        <taxon>Spermatophyta</taxon>
        <taxon>Magnoliopsida</taxon>
        <taxon>Liliopsida</taxon>
        <taxon>Arecaceae</taxon>
        <taxon>Arecoideae</taxon>
        <taxon>Cocoseae</taxon>
        <taxon>Elaeidinae</taxon>
        <taxon>Elaeis</taxon>
    </lineage>
</organism>
<dbReference type="Pfam" id="PF08381">
    <property type="entry name" value="BRX"/>
    <property type="match status" value="2"/>
</dbReference>
<reference evidence="7" key="1">
    <citation type="submission" date="2025-08" db="UniProtKB">
        <authorList>
            <consortium name="RefSeq"/>
        </authorList>
    </citation>
    <scope>IDENTIFICATION</scope>
</reference>
<feature type="region of interest" description="Disordered" evidence="4">
    <location>
        <begin position="143"/>
        <end position="175"/>
    </location>
</feature>
<evidence type="ECO:0000256" key="3">
    <source>
        <dbReference type="ARBA" id="ARBA00023242"/>
    </source>
</evidence>
<comment type="similarity">
    <text evidence="2">Belongs to the BRX family.</text>
</comment>
<name>A0A8N4EYW3_ELAGV</name>
<comment type="subcellular location">
    <subcellularLocation>
        <location evidence="1">Nucleus</location>
    </subcellularLocation>
</comment>
<dbReference type="InterPro" id="IPR044532">
    <property type="entry name" value="BRX-like"/>
</dbReference>
<evidence type="ECO:0000313" key="7">
    <source>
        <dbReference type="RefSeq" id="XP_029120189.1"/>
    </source>
</evidence>
<keyword evidence="6" id="KW-1185">Reference proteome</keyword>
<dbReference type="GO" id="GO:0005634">
    <property type="term" value="C:nucleus"/>
    <property type="evidence" value="ECO:0007669"/>
    <property type="project" value="UniProtKB-SubCell"/>
</dbReference>
<dbReference type="PANTHER" id="PTHR46058:SF3">
    <property type="entry name" value="PROTEIN BREVIS RADIX-LIKE 4"/>
    <property type="match status" value="1"/>
</dbReference>
<evidence type="ECO:0000259" key="5">
    <source>
        <dbReference type="PROSITE" id="PS51514"/>
    </source>
</evidence>
<feature type="domain" description="BRX" evidence="5">
    <location>
        <begin position="55"/>
        <end position="110"/>
    </location>
</feature>
<protein>
    <submittedName>
        <fullName evidence="7">Protein Brevis radix-like 1</fullName>
    </submittedName>
</protein>
<dbReference type="Proteomes" id="UP000504607">
    <property type="component" value="Chromosome 4"/>
</dbReference>
<evidence type="ECO:0000256" key="4">
    <source>
        <dbReference type="SAM" id="MobiDB-lite"/>
    </source>
</evidence>
<dbReference type="InterPro" id="IPR013591">
    <property type="entry name" value="Brevis_radix_dom"/>
</dbReference>
<dbReference type="PROSITE" id="PS51514">
    <property type="entry name" value="BRX"/>
    <property type="match status" value="2"/>
</dbReference>
<proteinExistence type="inferred from homology"/>
<sequence>MLTCIPCPGPKGFIKEITNHIKDLSLKVVRVQRRRKPECSEATATMEAKGEEEEKEWVAEPEHGVLITLIPLPNGGNHIKRIRFSLELFDAWAAQNWWSENFDKIVELYSISQSQIPQTPSAHSIDEKNPIDSAQIYELKESAGTPNNSTESPQSPRTEPCSSAPAGESSTTTVPRGIQGKVVEWVVEDEPGVFVTIHSLPDGSRELTRVELSREVFGEVKAKVWWEENRARLYEQYV</sequence>
<evidence type="ECO:0000256" key="2">
    <source>
        <dbReference type="ARBA" id="ARBA00009057"/>
    </source>
</evidence>
<accession>A0A8N4EYW3</accession>
<feature type="domain" description="BRX" evidence="5">
    <location>
        <begin position="183"/>
        <end position="238"/>
    </location>
</feature>
<feature type="compositionally biased region" description="Polar residues" evidence="4">
    <location>
        <begin position="144"/>
        <end position="161"/>
    </location>
</feature>
<keyword evidence="3" id="KW-0539">Nucleus</keyword>
<dbReference type="RefSeq" id="XP_029120189.1">
    <property type="nucleotide sequence ID" value="XM_029264356.1"/>
</dbReference>
<dbReference type="OrthoDB" id="10250282at2759"/>
<dbReference type="PANTHER" id="PTHR46058">
    <property type="entry name" value="PROTEIN BREVIS RADIX-LIKE 1"/>
    <property type="match status" value="1"/>
</dbReference>
<dbReference type="AlphaFoldDB" id="A0A8N4EYW3"/>
<evidence type="ECO:0000313" key="6">
    <source>
        <dbReference type="Proteomes" id="UP000504607"/>
    </source>
</evidence>
<gene>
    <name evidence="7" type="primary">LOC114914139</name>
</gene>
<evidence type="ECO:0000256" key="1">
    <source>
        <dbReference type="ARBA" id="ARBA00004123"/>
    </source>
</evidence>